<evidence type="ECO:0000259" key="2">
    <source>
        <dbReference type="Pfam" id="PF07670"/>
    </source>
</evidence>
<sequence>MYYFIYQIKLQKKNKGREITMINAIWLGLILIGIVISMFTGNVQAVTDSVISSSKTAVEIAIGLIGIMAFWLGLMKVAEEAGLVKALGRGLRPIMKRLFPEIPEDHPAVGSIVANVAANFFGLGNAATPLGIKAMQELQELNDNKEEASNAMVLFLAINTSSVTLISSSVIAYRAAANSANVTEIIAPTIIATAISTIVAVVSCKVLQKLPTFKRETVVKTDAVGGDE</sequence>
<keyword evidence="1" id="KW-0472">Membrane</keyword>
<dbReference type="Pfam" id="PF07670">
    <property type="entry name" value="Gate"/>
    <property type="match status" value="1"/>
</dbReference>
<organism evidence="3 4">
    <name type="scientific">Cetobacterium somerae ATCC BAA-474</name>
    <dbReference type="NCBI Taxonomy" id="1319815"/>
    <lineage>
        <taxon>Bacteria</taxon>
        <taxon>Fusobacteriati</taxon>
        <taxon>Fusobacteriota</taxon>
        <taxon>Fusobacteriia</taxon>
        <taxon>Fusobacteriales</taxon>
        <taxon>Fusobacteriaceae</taxon>
        <taxon>Cetobacterium</taxon>
    </lineage>
</organism>
<evidence type="ECO:0000313" key="4">
    <source>
        <dbReference type="Proteomes" id="UP000017081"/>
    </source>
</evidence>
<proteinExistence type="predicted"/>
<name>U7VBH9_9FUSO</name>
<keyword evidence="4" id="KW-1185">Reference proteome</keyword>
<keyword evidence="1" id="KW-1133">Transmembrane helix</keyword>
<comment type="caution">
    <text evidence="3">The sequence shown here is derived from an EMBL/GenBank/DDBJ whole genome shotgun (WGS) entry which is preliminary data.</text>
</comment>
<gene>
    <name evidence="3" type="ORF">HMPREF0202_01204</name>
</gene>
<dbReference type="Proteomes" id="UP000017081">
    <property type="component" value="Unassembled WGS sequence"/>
</dbReference>
<evidence type="ECO:0000256" key="1">
    <source>
        <dbReference type="SAM" id="Phobius"/>
    </source>
</evidence>
<dbReference type="PATRIC" id="fig|1319815.3.peg.1157"/>
<feature type="domain" description="Nucleoside transporter/FeoB GTPase Gate" evidence="2">
    <location>
        <begin position="62"/>
        <end position="167"/>
    </location>
</feature>
<reference evidence="3 4" key="1">
    <citation type="submission" date="2013-08" db="EMBL/GenBank/DDBJ databases">
        <authorList>
            <person name="Weinstock G."/>
            <person name="Sodergren E."/>
            <person name="Wylie T."/>
            <person name="Fulton L."/>
            <person name="Fulton R."/>
            <person name="Fronick C."/>
            <person name="O'Laughlin M."/>
            <person name="Godfrey J."/>
            <person name="Miner T."/>
            <person name="Herter B."/>
            <person name="Appelbaum E."/>
            <person name="Cordes M."/>
            <person name="Lek S."/>
            <person name="Wollam A."/>
            <person name="Pepin K.H."/>
            <person name="Palsikar V.B."/>
            <person name="Mitreva M."/>
            <person name="Wilson R.K."/>
        </authorList>
    </citation>
    <scope>NUCLEOTIDE SEQUENCE [LARGE SCALE GENOMIC DNA]</scope>
    <source>
        <strain evidence="3 4">ATCC BAA-474</strain>
    </source>
</reference>
<dbReference type="AlphaFoldDB" id="U7VBH9"/>
<evidence type="ECO:0000313" key="3">
    <source>
        <dbReference type="EMBL" id="ERT68880.1"/>
    </source>
</evidence>
<dbReference type="eggNOG" id="COG2715">
    <property type="taxonomic scope" value="Bacteria"/>
</dbReference>
<feature type="transmembrane region" description="Helical" evidence="1">
    <location>
        <begin position="21"/>
        <end position="40"/>
    </location>
</feature>
<accession>U7VBH9</accession>
<dbReference type="InterPro" id="IPR011642">
    <property type="entry name" value="Gate_dom"/>
</dbReference>
<protein>
    <recommendedName>
        <fullName evidence="2">Nucleoside transporter/FeoB GTPase Gate domain-containing protein</fullName>
    </recommendedName>
</protein>
<dbReference type="HOGENOM" id="CLU_089992_1_0_0"/>
<feature type="transmembrane region" description="Helical" evidence="1">
    <location>
        <begin position="60"/>
        <end position="78"/>
    </location>
</feature>
<keyword evidence="1" id="KW-0812">Transmembrane</keyword>
<dbReference type="STRING" id="1319815.HMPREF0202_01204"/>
<feature type="transmembrane region" description="Helical" evidence="1">
    <location>
        <begin position="185"/>
        <end position="207"/>
    </location>
</feature>
<feature type="transmembrane region" description="Helical" evidence="1">
    <location>
        <begin position="151"/>
        <end position="173"/>
    </location>
</feature>
<dbReference type="EMBL" id="AXZF01000042">
    <property type="protein sequence ID" value="ERT68880.1"/>
    <property type="molecule type" value="Genomic_DNA"/>
</dbReference>